<evidence type="ECO:0000313" key="8">
    <source>
        <dbReference type="Proteomes" id="UP001353858"/>
    </source>
</evidence>
<dbReference type="InterPro" id="IPR006612">
    <property type="entry name" value="THAP_Znf"/>
</dbReference>
<comment type="caution">
    <text evidence="7">The sequence shown here is derived from an EMBL/GenBank/DDBJ whole genome shotgun (WGS) entry which is preliminary data.</text>
</comment>
<keyword evidence="3" id="KW-0862">Zinc</keyword>
<dbReference type="Proteomes" id="UP001353858">
    <property type="component" value="Unassembled WGS sequence"/>
</dbReference>
<evidence type="ECO:0000256" key="2">
    <source>
        <dbReference type="ARBA" id="ARBA00022771"/>
    </source>
</evidence>
<evidence type="ECO:0000256" key="5">
    <source>
        <dbReference type="PROSITE-ProRule" id="PRU00309"/>
    </source>
</evidence>
<keyword evidence="2 5" id="KW-0863">Zinc-finger</keyword>
<keyword evidence="1" id="KW-0479">Metal-binding</keyword>
<organism evidence="7 8">
    <name type="scientific">Aquatica leii</name>
    <dbReference type="NCBI Taxonomy" id="1421715"/>
    <lineage>
        <taxon>Eukaryota</taxon>
        <taxon>Metazoa</taxon>
        <taxon>Ecdysozoa</taxon>
        <taxon>Arthropoda</taxon>
        <taxon>Hexapoda</taxon>
        <taxon>Insecta</taxon>
        <taxon>Pterygota</taxon>
        <taxon>Neoptera</taxon>
        <taxon>Endopterygota</taxon>
        <taxon>Coleoptera</taxon>
        <taxon>Polyphaga</taxon>
        <taxon>Elateriformia</taxon>
        <taxon>Elateroidea</taxon>
        <taxon>Lampyridae</taxon>
        <taxon>Luciolinae</taxon>
        <taxon>Aquatica</taxon>
    </lineage>
</organism>
<dbReference type="EMBL" id="JARPUR010000001">
    <property type="protein sequence ID" value="KAK4885341.1"/>
    <property type="molecule type" value="Genomic_DNA"/>
</dbReference>
<name>A0AAN7PLE2_9COLE</name>
<sequence length="106" mass="11595">MHAFPKDEALCRAWINAIGRQDLLVGGMAKIRRGYQICDKHFSEDEKFISNHNRTNLKYGSVPDLYLHGSTLQTSTTASHGSTSQDSVVSSLCAVASTSPVVEVIQ</sequence>
<keyword evidence="8" id="KW-1185">Reference proteome</keyword>
<evidence type="ECO:0000256" key="1">
    <source>
        <dbReference type="ARBA" id="ARBA00022723"/>
    </source>
</evidence>
<dbReference type="AlphaFoldDB" id="A0AAN7PLE2"/>
<evidence type="ECO:0000259" key="6">
    <source>
        <dbReference type="PROSITE" id="PS50950"/>
    </source>
</evidence>
<dbReference type="PANTHER" id="PTHR46600">
    <property type="entry name" value="THAP DOMAIN-CONTAINING"/>
    <property type="match status" value="1"/>
</dbReference>
<reference evidence="8" key="1">
    <citation type="submission" date="2023-01" db="EMBL/GenBank/DDBJ databases">
        <title>Key to firefly adult light organ development and bioluminescence: homeobox transcription factors regulate luciferase expression and transportation to peroxisome.</title>
        <authorList>
            <person name="Fu X."/>
        </authorList>
    </citation>
    <scope>NUCLEOTIDE SEQUENCE [LARGE SCALE GENOMIC DNA]</scope>
</reference>
<dbReference type="SMART" id="SM00692">
    <property type="entry name" value="DM3"/>
    <property type="match status" value="1"/>
</dbReference>
<gene>
    <name evidence="7" type="ORF">RN001_001612</name>
</gene>
<protein>
    <recommendedName>
        <fullName evidence="6">THAP-type domain-containing protein</fullName>
    </recommendedName>
</protein>
<proteinExistence type="predicted"/>
<keyword evidence="4 5" id="KW-0238">DNA-binding</keyword>
<dbReference type="PROSITE" id="PS50950">
    <property type="entry name" value="ZF_THAP"/>
    <property type="match status" value="1"/>
</dbReference>
<dbReference type="PANTHER" id="PTHR46600:SF11">
    <property type="entry name" value="THAP DOMAIN-CONTAINING PROTEIN 10"/>
    <property type="match status" value="1"/>
</dbReference>
<dbReference type="GO" id="GO:0008270">
    <property type="term" value="F:zinc ion binding"/>
    <property type="evidence" value="ECO:0007669"/>
    <property type="project" value="UniProtKB-KW"/>
</dbReference>
<accession>A0AAN7PLE2</accession>
<dbReference type="Pfam" id="PF05485">
    <property type="entry name" value="THAP"/>
    <property type="match status" value="1"/>
</dbReference>
<evidence type="ECO:0000256" key="4">
    <source>
        <dbReference type="ARBA" id="ARBA00023125"/>
    </source>
</evidence>
<feature type="domain" description="THAP-type" evidence="6">
    <location>
        <begin position="1"/>
        <end position="66"/>
    </location>
</feature>
<dbReference type="GO" id="GO:0043565">
    <property type="term" value="F:sequence-specific DNA binding"/>
    <property type="evidence" value="ECO:0007669"/>
    <property type="project" value="InterPro"/>
</dbReference>
<dbReference type="SUPFAM" id="SSF57716">
    <property type="entry name" value="Glucocorticoid receptor-like (DNA-binding domain)"/>
    <property type="match status" value="1"/>
</dbReference>
<evidence type="ECO:0000313" key="7">
    <source>
        <dbReference type="EMBL" id="KAK4885341.1"/>
    </source>
</evidence>
<evidence type="ECO:0000256" key="3">
    <source>
        <dbReference type="ARBA" id="ARBA00022833"/>
    </source>
</evidence>
<dbReference type="InterPro" id="IPR026516">
    <property type="entry name" value="THAP1/10"/>
</dbReference>